<protein>
    <submittedName>
        <fullName evidence="1">Uncharacterized protein</fullName>
    </submittedName>
</protein>
<organism evidence="1 2">
    <name type="scientific">Smallanthus sonchifolius</name>
    <dbReference type="NCBI Taxonomy" id="185202"/>
    <lineage>
        <taxon>Eukaryota</taxon>
        <taxon>Viridiplantae</taxon>
        <taxon>Streptophyta</taxon>
        <taxon>Embryophyta</taxon>
        <taxon>Tracheophyta</taxon>
        <taxon>Spermatophyta</taxon>
        <taxon>Magnoliopsida</taxon>
        <taxon>eudicotyledons</taxon>
        <taxon>Gunneridae</taxon>
        <taxon>Pentapetalae</taxon>
        <taxon>asterids</taxon>
        <taxon>campanulids</taxon>
        <taxon>Asterales</taxon>
        <taxon>Asteraceae</taxon>
        <taxon>Asteroideae</taxon>
        <taxon>Heliantheae alliance</taxon>
        <taxon>Millerieae</taxon>
        <taxon>Smallanthus</taxon>
    </lineage>
</organism>
<proteinExistence type="predicted"/>
<evidence type="ECO:0000313" key="2">
    <source>
        <dbReference type="Proteomes" id="UP001056120"/>
    </source>
</evidence>
<reference evidence="2" key="1">
    <citation type="journal article" date="2022" name="Mol. Ecol. Resour.">
        <title>The genomes of chicory, endive, great burdock and yacon provide insights into Asteraceae palaeo-polyploidization history and plant inulin production.</title>
        <authorList>
            <person name="Fan W."/>
            <person name="Wang S."/>
            <person name="Wang H."/>
            <person name="Wang A."/>
            <person name="Jiang F."/>
            <person name="Liu H."/>
            <person name="Zhao H."/>
            <person name="Xu D."/>
            <person name="Zhang Y."/>
        </authorList>
    </citation>
    <scope>NUCLEOTIDE SEQUENCE [LARGE SCALE GENOMIC DNA]</scope>
    <source>
        <strain evidence="2">cv. Yunnan</strain>
    </source>
</reference>
<reference evidence="1 2" key="2">
    <citation type="journal article" date="2022" name="Mol. Ecol. Resour.">
        <title>The genomes of chicory, endive, great burdock and yacon provide insights into Asteraceae paleo-polyploidization history and plant inulin production.</title>
        <authorList>
            <person name="Fan W."/>
            <person name="Wang S."/>
            <person name="Wang H."/>
            <person name="Wang A."/>
            <person name="Jiang F."/>
            <person name="Liu H."/>
            <person name="Zhao H."/>
            <person name="Xu D."/>
            <person name="Zhang Y."/>
        </authorList>
    </citation>
    <scope>NUCLEOTIDE SEQUENCE [LARGE SCALE GENOMIC DNA]</scope>
    <source>
        <strain evidence="2">cv. Yunnan</strain>
        <tissue evidence="1">Leaves</tissue>
    </source>
</reference>
<dbReference type="Proteomes" id="UP001056120">
    <property type="component" value="Linkage Group LG08"/>
</dbReference>
<comment type="caution">
    <text evidence="1">The sequence shown here is derived from an EMBL/GenBank/DDBJ whole genome shotgun (WGS) entry which is preliminary data.</text>
</comment>
<name>A0ACB9ILN4_9ASTR</name>
<accession>A0ACB9ILN4</accession>
<keyword evidence="2" id="KW-1185">Reference proteome</keyword>
<evidence type="ECO:0000313" key="1">
    <source>
        <dbReference type="EMBL" id="KAI3808295.1"/>
    </source>
</evidence>
<gene>
    <name evidence="1" type="ORF">L1987_24244</name>
</gene>
<dbReference type="EMBL" id="CM042025">
    <property type="protein sequence ID" value="KAI3808295.1"/>
    <property type="molecule type" value="Genomic_DNA"/>
</dbReference>
<sequence length="111" mass="12288">MKGVRCLFFYLTPSTVFDLFWQRDGGDVGAGLGFRQYSHVEPVLVGERTRNFLDGSLLTTGLIVTDGMIQSANASGWSELLIESSYPDFQGSIKRKKNHCLGNLQNAKAEI</sequence>